<keyword evidence="2" id="KW-0472">Membrane</keyword>
<feature type="transmembrane region" description="Helical" evidence="2">
    <location>
        <begin position="1457"/>
        <end position="1480"/>
    </location>
</feature>
<reference evidence="3 4" key="1">
    <citation type="journal article" date="2017" name="BMC Genomics">
        <title>Whole-genome assembly of Babesia ovata and comparative genomics between closely related pathogens.</title>
        <authorList>
            <person name="Yamagishi J."/>
            <person name="Asada M."/>
            <person name="Hakimi H."/>
            <person name="Tanaka T.Q."/>
            <person name="Sugimoto C."/>
            <person name="Kawazu S."/>
        </authorList>
    </citation>
    <scope>NUCLEOTIDE SEQUENCE [LARGE SCALE GENOMIC DNA]</scope>
    <source>
        <strain evidence="3 4">Miyake</strain>
    </source>
</reference>
<keyword evidence="2" id="KW-0812">Transmembrane</keyword>
<name>A0A2H6KJ49_9APIC</name>
<keyword evidence="1" id="KW-0175">Coiled coil</keyword>
<organism evidence="3 4">
    <name type="scientific">Babesia ovata</name>
    <dbReference type="NCBI Taxonomy" id="189622"/>
    <lineage>
        <taxon>Eukaryota</taxon>
        <taxon>Sar</taxon>
        <taxon>Alveolata</taxon>
        <taxon>Apicomplexa</taxon>
        <taxon>Aconoidasida</taxon>
        <taxon>Piroplasmida</taxon>
        <taxon>Babesiidae</taxon>
        <taxon>Babesia</taxon>
    </lineage>
</organism>
<protein>
    <recommendedName>
        <fullName evidence="5">C3H1-type domain-containing protein</fullName>
    </recommendedName>
</protein>
<evidence type="ECO:0000313" key="4">
    <source>
        <dbReference type="Proteomes" id="UP000236319"/>
    </source>
</evidence>
<evidence type="ECO:0000256" key="2">
    <source>
        <dbReference type="SAM" id="Phobius"/>
    </source>
</evidence>
<dbReference type="EMBL" id="BDSA01000011">
    <property type="protein sequence ID" value="GBE63008.1"/>
    <property type="molecule type" value="Genomic_DNA"/>
</dbReference>
<keyword evidence="4" id="KW-1185">Reference proteome</keyword>
<dbReference type="Proteomes" id="UP000236319">
    <property type="component" value="Unassembled WGS sequence"/>
</dbReference>
<sequence>MENLKRLVDEQIKPKLCQGHKGFQSVIAEVAKGVGRYNREVESSNRDVKRCVDFLVGKTRDDFPREFNELFPKDKNVEKMNAVQVADKVTPSRELVEKYVKYGQRFEKGMNKFPEQIKDLNYTLRGRVNNVCVNISHETKRLGNMSKKERENFEAMMKIVNKLEDIKSCVKTKIKEDVNRLVERLKEDVRKILKKLEEISKSLEDHLRKLDTKIWNVDGIVMEVEQKVEMILDEVYKSSDKKKAIEEAATQIRVQAAMLHGQFEAVKKEYEEVYEKIKGKSGKGTEPDSVVYLLQEADQQVKEPETLEGFKKGSDWNLSGQIEPLTKAIQKNVGDYLENLKEAVAAGIEEQSSSWNSANIPRLNAMIKKLGENELSDKLGTFGGLLTTAQGAKEKGNLGYCFELVLYYLNSVKNMGDSGWADFAKRAGTYLKTSMETKAAEGKEFESKLATLLNAAAISGVGNLQSVVDDIVESKLQTIDELEKSVIEAAKSAESALYQQSYAVTNNLQQLCKAVKEASEGDPKSAKEKIFELRRNIGRVVEGDEESLQKLHGKLHSLRTGDLQTAIQQCEQFLKPDADRAGEHVIRDLTQDVDDKLTEIKQDLTKQANKHYVSTMQFILEQFVDKVKKELEGLLEEIEEDKHVGFKGFMEILQTSFDSSIVPNKEDLKLDALASAFLSFFAVLKNHLDGEIKRVHEEENKKKNPSLSPSKDAYMSKLQCILDAVAALLKHITHQRRYGHQVPTLLDNLADAVSTLKPSAFDNSNSPILDGISAGLTKFVDELRKVYVSKYDGLKWDDQHESNYAKILLTSLVITHRDMHELYENCESNWSDKKLCLLERRQQNPLGALLYNCGYEVAKDENSKSGELNFYSTGYDGGKINEKLSKEKYESENIVAHFKACESNNDMKTGQPKKETDFSLLDIMKCVHHHFDDLFRIGHLASFTSNKHPCSVFEMCNWLSGLQYNSVYHDLLRDGVSNLLDAPARPVGAADGLVSYDMNSSYLDTYPHNVTYKDIDTAIDNICSYAYDVVTTVVGFGDEFTTYGCDYYTNSLKLYYPKGGIDCLNMMLDIMRRLFPIFRFLHNRCGFSAEHHGWGDCRYGKDIPTTKSQCNNQSSEKAKCQSKCQSTCRPSDEPNCQPTSPLMSYLNDCLPGQLPHQLISVGCTAKCITCSPGSRGMPCLTPLGFRAFSGSTKMGSDLWEPLDAMFADEYISSLFCLIPKPPRTLPEHFSFALFLVRDWQTNRSHALRDKITSSINDVSIRLFETPDNLTDSLRDAYGSSQISHNADNHAAGNADVSSLSMTNTCSGEQCAPYLYSLSDDVYRHIAVKNSGLCLSWALYLPWDFHKYLQNLLKAFYDIFCQDWGCRGCLRADSCKKGKHGDEEHSCKCSSIVDCKGVSSTMYQYGFAFGNPIKLNHGKSAKKCYDFCSQLKRVIESNYFTKLFEQCDDFIWAIRTPFTYLLLALWSLSLLYLLHITVVRLDVLRIRSHLKSPSSHRIAAQSLLAAARVRALANVKYFSP</sequence>
<dbReference type="RefSeq" id="XP_028869251.1">
    <property type="nucleotide sequence ID" value="XM_029013418.1"/>
</dbReference>
<gene>
    <name evidence="3" type="ORF">BOVATA_045010</name>
</gene>
<proteinExistence type="predicted"/>
<keyword evidence="2" id="KW-1133">Transmembrane helix</keyword>
<evidence type="ECO:0008006" key="5">
    <source>
        <dbReference type="Google" id="ProtNLM"/>
    </source>
</evidence>
<evidence type="ECO:0000256" key="1">
    <source>
        <dbReference type="SAM" id="Coils"/>
    </source>
</evidence>
<dbReference type="GeneID" id="39876778"/>
<dbReference type="VEuPathDB" id="PiroplasmaDB:BOVATA_045010"/>
<evidence type="ECO:0000313" key="3">
    <source>
        <dbReference type="EMBL" id="GBE63008.1"/>
    </source>
</evidence>
<feature type="coiled-coil region" evidence="1">
    <location>
        <begin position="175"/>
        <end position="213"/>
    </location>
</feature>
<accession>A0A2H6KJ49</accession>
<comment type="caution">
    <text evidence="3">The sequence shown here is derived from an EMBL/GenBank/DDBJ whole genome shotgun (WGS) entry which is preliminary data.</text>
</comment>